<dbReference type="AlphaFoldDB" id="X8DLX1"/>
<keyword evidence="3" id="KW-0489">Methyltransferase</keyword>
<organism evidence="3">
    <name type="scientific">Mycobacterium xenopi 4042</name>
    <dbReference type="NCBI Taxonomy" id="1299334"/>
    <lineage>
        <taxon>Bacteria</taxon>
        <taxon>Bacillati</taxon>
        <taxon>Actinomycetota</taxon>
        <taxon>Actinomycetes</taxon>
        <taxon>Mycobacteriales</taxon>
        <taxon>Mycobacteriaceae</taxon>
        <taxon>Mycobacterium</taxon>
    </lineage>
</organism>
<proteinExistence type="predicted"/>
<dbReference type="SUPFAM" id="SSF53790">
    <property type="entry name" value="Tetrapyrrole methylase"/>
    <property type="match status" value="1"/>
</dbReference>
<protein>
    <submittedName>
        <fullName evidence="3">Tetrapyrrole (Corrin/Porphyrin) Methylases family protein</fullName>
    </submittedName>
</protein>
<dbReference type="PANTHER" id="PTHR45790:SF3">
    <property type="entry name" value="S-ADENOSYL-L-METHIONINE-DEPENDENT UROPORPHYRINOGEN III METHYLTRANSFERASE, CHLOROPLASTIC"/>
    <property type="match status" value="1"/>
</dbReference>
<gene>
    <name evidence="3" type="ORF">I553_2239</name>
</gene>
<evidence type="ECO:0000313" key="3">
    <source>
        <dbReference type="EMBL" id="EUA69051.1"/>
    </source>
</evidence>
<evidence type="ECO:0000256" key="1">
    <source>
        <dbReference type="ARBA" id="ARBA00023244"/>
    </source>
</evidence>
<comment type="caution">
    <text evidence="3">The sequence shown here is derived from an EMBL/GenBank/DDBJ whole genome shotgun (WGS) entry which is preliminary data.</text>
</comment>
<dbReference type="GO" id="GO:0019354">
    <property type="term" value="P:siroheme biosynthetic process"/>
    <property type="evidence" value="ECO:0007669"/>
    <property type="project" value="TreeGrafter"/>
</dbReference>
<dbReference type="EMBL" id="JAOB01000013">
    <property type="protein sequence ID" value="EUA69051.1"/>
    <property type="molecule type" value="Genomic_DNA"/>
</dbReference>
<sequence>MVRLVAGDPLAVDAVITEVNAVARAHLQFEVVPGLAATTAVPTYAGLPVGSAHTVADVRGDVDWAALAAAPGR</sequence>
<name>X8DLX1_MYCXE</name>
<dbReference type="PANTHER" id="PTHR45790">
    <property type="entry name" value="SIROHEME SYNTHASE-RELATED"/>
    <property type="match status" value="1"/>
</dbReference>
<dbReference type="GO" id="GO:0004851">
    <property type="term" value="F:uroporphyrin-III C-methyltransferase activity"/>
    <property type="evidence" value="ECO:0007669"/>
    <property type="project" value="TreeGrafter"/>
</dbReference>
<feature type="domain" description="Tetrapyrrole methylase" evidence="2">
    <location>
        <begin position="2"/>
        <end position="70"/>
    </location>
</feature>
<keyword evidence="3" id="KW-0808">Transferase</keyword>
<keyword evidence="1" id="KW-0627">Porphyrin biosynthesis</keyword>
<evidence type="ECO:0000259" key="2">
    <source>
        <dbReference type="Pfam" id="PF00590"/>
    </source>
</evidence>
<dbReference type="InterPro" id="IPR050161">
    <property type="entry name" value="Siro_Cobalamin_biosynth"/>
</dbReference>
<dbReference type="Pfam" id="PF00590">
    <property type="entry name" value="TP_methylase"/>
    <property type="match status" value="1"/>
</dbReference>
<dbReference type="InterPro" id="IPR035996">
    <property type="entry name" value="4pyrrol_Methylase_sf"/>
</dbReference>
<dbReference type="InterPro" id="IPR000878">
    <property type="entry name" value="4pyrrol_Mease"/>
</dbReference>
<accession>X8DLX1</accession>
<reference evidence="3" key="1">
    <citation type="submission" date="2014-01" db="EMBL/GenBank/DDBJ databases">
        <authorList>
            <person name="Brown-Elliot B."/>
            <person name="Wallace R."/>
            <person name="Lenaerts A."/>
            <person name="Ordway D."/>
            <person name="DeGroote M.A."/>
            <person name="Parker T."/>
            <person name="Sizemore C."/>
            <person name="Tallon L.J."/>
            <person name="Sadzewicz L.K."/>
            <person name="Sengamalay N."/>
            <person name="Fraser C.M."/>
            <person name="Hine E."/>
            <person name="Shefchek K.A."/>
            <person name="Das S.P."/>
            <person name="Tettelin H."/>
        </authorList>
    </citation>
    <scope>NUCLEOTIDE SEQUENCE [LARGE SCALE GENOMIC DNA]</scope>
    <source>
        <strain evidence="3">4042</strain>
    </source>
</reference>
<dbReference type="PATRIC" id="fig|1299334.3.peg.1729"/>
<dbReference type="GO" id="GO:0032259">
    <property type="term" value="P:methylation"/>
    <property type="evidence" value="ECO:0007669"/>
    <property type="project" value="UniProtKB-KW"/>
</dbReference>